<evidence type="ECO:0000313" key="3">
    <source>
        <dbReference type="Proteomes" id="UP000310506"/>
    </source>
</evidence>
<accession>A0A4S3B8J5</accession>
<keyword evidence="3" id="KW-1185">Reference proteome</keyword>
<evidence type="ECO:0000313" key="2">
    <source>
        <dbReference type="EMBL" id="THB62166.1"/>
    </source>
</evidence>
<dbReference type="InterPro" id="IPR000477">
    <property type="entry name" value="RT_dom"/>
</dbReference>
<dbReference type="GO" id="GO:0003964">
    <property type="term" value="F:RNA-directed DNA polymerase activity"/>
    <property type="evidence" value="ECO:0007669"/>
    <property type="project" value="UniProtKB-KW"/>
</dbReference>
<dbReference type="SUPFAM" id="SSF56672">
    <property type="entry name" value="DNA/RNA polymerases"/>
    <property type="match status" value="1"/>
</dbReference>
<dbReference type="Pfam" id="PF00078">
    <property type="entry name" value="RVT_1"/>
    <property type="match status" value="1"/>
</dbReference>
<dbReference type="CDD" id="cd01651">
    <property type="entry name" value="RT_G2_intron"/>
    <property type="match status" value="1"/>
</dbReference>
<comment type="caution">
    <text evidence="2">The sequence shown here is derived from an EMBL/GenBank/DDBJ whole genome shotgun (WGS) entry which is preliminary data.</text>
</comment>
<protein>
    <submittedName>
        <fullName evidence="2">Group II intron reverse transcriptase/maturase</fullName>
    </submittedName>
</protein>
<dbReference type="AlphaFoldDB" id="A0A4S3B8J5"/>
<sequence length="182" mass="21024">MEHERYDRACSAFHGEQNNQDGVDLFEKIISRSNLNQAYLQVVRNKGAAGIDGMTYDQLLPYLRENREVLLTQLRTGKYKPQPVLRVEIPKPTGGVRKLGIPTVVDRMIQQAINQVLQPIFESEFSNNSFGFRPKRSAQMAIIQAKAYYEQGYKYVVDIDMKAYFDTVNHDKLMYYDVSMKS</sequence>
<organism evidence="2 3">
    <name type="scientific">Vagococcus silagei</name>
    <dbReference type="NCBI Taxonomy" id="2508885"/>
    <lineage>
        <taxon>Bacteria</taxon>
        <taxon>Bacillati</taxon>
        <taxon>Bacillota</taxon>
        <taxon>Bacilli</taxon>
        <taxon>Lactobacillales</taxon>
        <taxon>Enterococcaceae</taxon>
        <taxon>Vagococcus</taxon>
    </lineage>
</organism>
<dbReference type="PANTHER" id="PTHR34047">
    <property type="entry name" value="NUCLEAR INTRON MATURASE 1, MITOCHONDRIAL-RELATED"/>
    <property type="match status" value="1"/>
</dbReference>
<keyword evidence="2" id="KW-0808">Transferase</keyword>
<dbReference type="EMBL" id="SDGV01000002">
    <property type="protein sequence ID" value="THB62166.1"/>
    <property type="molecule type" value="Genomic_DNA"/>
</dbReference>
<dbReference type="RefSeq" id="WP_275426528.1">
    <property type="nucleotide sequence ID" value="NZ_SDGV01000002.1"/>
</dbReference>
<dbReference type="InterPro" id="IPR051083">
    <property type="entry name" value="GrpII_Intron_Splice-Mob/Def"/>
</dbReference>
<dbReference type="PANTHER" id="PTHR34047:SF8">
    <property type="entry name" value="PROTEIN YKFC"/>
    <property type="match status" value="1"/>
</dbReference>
<gene>
    <name evidence="2" type="ORF">ESZ54_01095</name>
</gene>
<feature type="non-terminal residue" evidence="2">
    <location>
        <position position="182"/>
    </location>
</feature>
<keyword evidence="2" id="KW-0548">Nucleotidyltransferase</keyword>
<keyword evidence="2" id="KW-0695">RNA-directed DNA polymerase</keyword>
<dbReference type="InterPro" id="IPR043502">
    <property type="entry name" value="DNA/RNA_pol_sf"/>
</dbReference>
<proteinExistence type="predicted"/>
<dbReference type="Proteomes" id="UP000310506">
    <property type="component" value="Unassembled WGS sequence"/>
</dbReference>
<evidence type="ECO:0000259" key="1">
    <source>
        <dbReference type="Pfam" id="PF00078"/>
    </source>
</evidence>
<reference evidence="2 3" key="1">
    <citation type="submission" date="2019-01" db="EMBL/GenBank/DDBJ databases">
        <title>Vagococcus silagei sp. nov. isolated from brewer's grain.</title>
        <authorList>
            <person name="Guu J.-R."/>
        </authorList>
    </citation>
    <scope>NUCLEOTIDE SEQUENCE [LARGE SCALE GENOMIC DNA]</scope>
    <source>
        <strain evidence="2 3">2B-2</strain>
    </source>
</reference>
<name>A0A4S3B8J5_9ENTE</name>
<feature type="domain" description="Reverse transcriptase" evidence="1">
    <location>
        <begin position="89"/>
        <end position="175"/>
    </location>
</feature>